<name>A0A0N1P3Y6_9EURO</name>
<dbReference type="VEuPathDB" id="FungiDB:AB675_8456"/>
<keyword evidence="2" id="KW-1185">Reference proteome</keyword>
<proteinExistence type="predicted"/>
<dbReference type="Proteomes" id="UP000038010">
    <property type="component" value="Unassembled WGS sequence"/>
</dbReference>
<comment type="caution">
    <text evidence="1">The sequence shown here is derived from an EMBL/GenBank/DDBJ whole genome shotgun (WGS) entry which is preliminary data.</text>
</comment>
<gene>
    <name evidence="1" type="ORF">AB675_8456</name>
</gene>
<organism evidence="1 2">
    <name type="scientific">Cyphellophora attinorum</name>
    <dbReference type="NCBI Taxonomy" id="1664694"/>
    <lineage>
        <taxon>Eukaryota</taxon>
        <taxon>Fungi</taxon>
        <taxon>Dikarya</taxon>
        <taxon>Ascomycota</taxon>
        <taxon>Pezizomycotina</taxon>
        <taxon>Eurotiomycetes</taxon>
        <taxon>Chaetothyriomycetidae</taxon>
        <taxon>Chaetothyriales</taxon>
        <taxon>Cyphellophoraceae</taxon>
        <taxon>Cyphellophora</taxon>
    </lineage>
</organism>
<protein>
    <submittedName>
        <fullName evidence="1">Uncharacterized protein</fullName>
    </submittedName>
</protein>
<dbReference type="GeneID" id="28740783"/>
<accession>A0A0N1P3Y6</accession>
<reference evidence="1 2" key="1">
    <citation type="submission" date="2015-06" db="EMBL/GenBank/DDBJ databases">
        <title>Draft genome of the ant-associated black yeast Phialophora attae CBS 131958.</title>
        <authorList>
            <person name="Moreno L.F."/>
            <person name="Stielow B.J."/>
            <person name="de Hoog S."/>
            <person name="Vicente V.A."/>
            <person name="Weiss V.A."/>
            <person name="de Vries M."/>
            <person name="Cruz L.M."/>
            <person name="Souza E.M."/>
        </authorList>
    </citation>
    <scope>NUCLEOTIDE SEQUENCE [LARGE SCALE GENOMIC DNA]</scope>
    <source>
        <strain evidence="1 2">CBS 131958</strain>
    </source>
</reference>
<evidence type="ECO:0000313" key="2">
    <source>
        <dbReference type="Proteomes" id="UP000038010"/>
    </source>
</evidence>
<dbReference type="RefSeq" id="XP_018004703.1">
    <property type="nucleotide sequence ID" value="XM_018148903.1"/>
</dbReference>
<dbReference type="EMBL" id="LFJN01000003">
    <property type="protein sequence ID" value="KPI44740.1"/>
    <property type="molecule type" value="Genomic_DNA"/>
</dbReference>
<evidence type="ECO:0000313" key="1">
    <source>
        <dbReference type="EMBL" id="KPI44740.1"/>
    </source>
</evidence>
<sequence length="333" mass="37791">MAAGIIVPLRRPSRSLQEQQDLTSAVISQSESQLTSLPFEIRLQIWEHLFSSDTYVGTNVLSLAALARDPLLSPLFACKQMFKEIGAIIPSSIFIGLRRTPYTGYSFPKLHELGAYTLLLPEDLRGSRKLCLSTYPSAGVGHCNSTVPDLSRFISQFKDLRVLKWVPQLGSGWPNPRLMCIKGRSHFQHIKYKCWHKILTGVDEDDPGVPVPQNPKKICDALSLILREPAMHWPMHKFGLLREVAGTLQGASQSHMCQYLVELRLPVGDYKSPPPRLNLAYGDLDNWMVLTADVSTFEFELNYLGQTWQIDCRKYGSRKFLNILQNRFALRYI</sequence>
<dbReference type="AlphaFoldDB" id="A0A0N1P3Y6"/>